<organism evidence="2">
    <name type="scientific">uncultured Solirubrobacteraceae bacterium</name>
    <dbReference type="NCBI Taxonomy" id="1162706"/>
    <lineage>
        <taxon>Bacteria</taxon>
        <taxon>Bacillati</taxon>
        <taxon>Actinomycetota</taxon>
        <taxon>Thermoleophilia</taxon>
        <taxon>Solirubrobacterales</taxon>
        <taxon>Solirubrobacteraceae</taxon>
        <taxon>environmental samples</taxon>
    </lineage>
</organism>
<dbReference type="GO" id="GO:0050482">
    <property type="term" value="P:arachidonate secretion"/>
    <property type="evidence" value="ECO:0007669"/>
    <property type="project" value="InterPro"/>
</dbReference>
<dbReference type="InterPro" id="IPR036444">
    <property type="entry name" value="PLipase_A2_dom_sf"/>
</dbReference>
<protein>
    <recommendedName>
        <fullName evidence="3">Phospholipase A2</fullName>
    </recommendedName>
</protein>
<dbReference type="GO" id="GO:0004623">
    <property type="term" value="F:phospholipase A2 activity"/>
    <property type="evidence" value="ECO:0007669"/>
    <property type="project" value="InterPro"/>
</dbReference>
<accession>A0A6J4SNF7</accession>
<dbReference type="EMBL" id="CADCVS010000230">
    <property type="protein sequence ID" value="CAA9497385.1"/>
    <property type="molecule type" value="Genomic_DNA"/>
</dbReference>
<proteinExistence type="predicted"/>
<dbReference type="Pfam" id="PF09056">
    <property type="entry name" value="Phospholip_A2_3"/>
    <property type="match status" value="1"/>
</dbReference>
<gene>
    <name evidence="2" type="ORF">AVDCRST_MAG30-1714</name>
</gene>
<keyword evidence="1" id="KW-0472">Membrane</keyword>
<dbReference type="SUPFAM" id="SSF48619">
    <property type="entry name" value="Phospholipase A2, PLA2"/>
    <property type="match status" value="1"/>
</dbReference>
<dbReference type="GO" id="GO:0006644">
    <property type="term" value="P:phospholipid metabolic process"/>
    <property type="evidence" value="ECO:0007669"/>
    <property type="project" value="InterPro"/>
</dbReference>
<evidence type="ECO:0008006" key="3">
    <source>
        <dbReference type="Google" id="ProtNLM"/>
    </source>
</evidence>
<dbReference type="Gene3D" id="1.20.90.10">
    <property type="entry name" value="Phospholipase A2 domain"/>
    <property type="match status" value="1"/>
</dbReference>
<sequence length="180" mass="19857">MRELRSQDGQTAAEYAGMLLIAGVVVAALIALSVPQSIADGARDAICRIVALQGCGPDAEQPPPSRDELTDRYTRAPLDEFLDYRNSAGRDGRLDFSTDGCSAPVVGSTGISFDFTDACLRHDFGYRNYKALGRFDKEKGRVDRQFYEDMRDHCATRSVLLRRSCEGWAQRFYAGVAVFG</sequence>
<feature type="transmembrane region" description="Helical" evidence="1">
    <location>
        <begin position="12"/>
        <end position="34"/>
    </location>
</feature>
<keyword evidence="1" id="KW-1133">Transmembrane helix</keyword>
<evidence type="ECO:0000313" key="2">
    <source>
        <dbReference type="EMBL" id="CAA9497385.1"/>
    </source>
</evidence>
<reference evidence="2" key="1">
    <citation type="submission" date="2020-02" db="EMBL/GenBank/DDBJ databases">
        <authorList>
            <person name="Meier V. D."/>
        </authorList>
    </citation>
    <scope>NUCLEOTIDE SEQUENCE</scope>
    <source>
        <strain evidence="2">AVDCRST_MAG30</strain>
    </source>
</reference>
<name>A0A6J4SNF7_9ACTN</name>
<evidence type="ECO:0000256" key="1">
    <source>
        <dbReference type="SAM" id="Phobius"/>
    </source>
</evidence>
<keyword evidence="1" id="KW-0812">Transmembrane</keyword>
<dbReference type="AlphaFoldDB" id="A0A6J4SNF7"/>
<dbReference type="InterPro" id="IPR015141">
    <property type="entry name" value="PLipase_A2_prok/fun"/>
</dbReference>